<comment type="caution">
    <text evidence="3">The sequence shown here is derived from an EMBL/GenBank/DDBJ whole genome shotgun (WGS) entry which is preliminary data.</text>
</comment>
<dbReference type="RefSeq" id="WP_341873554.1">
    <property type="nucleotide sequence ID" value="NZ_BAAAEA010000003.1"/>
</dbReference>
<proteinExistence type="predicted"/>
<keyword evidence="4" id="KW-1185">Reference proteome</keyword>
<accession>A0ABY1PNU0</accession>
<evidence type="ECO:0000259" key="2">
    <source>
        <dbReference type="Pfam" id="PF21006"/>
    </source>
</evidence>
<dbReference type="Pfam" id="PF21006">
    <property type="entry name" value="NHase_beta_N"/>
    <property type="match status" value="1"/>
</dbReference>
<dbReference type="InterPro" id="IPR042262">
    <property type="entry name" value="CN_hydtase_beta_C"/>
</dbReference>
<protein>
    <submittedName>
        <fullName evidence="3">Nitrile hydratase accessory protein</fullName>
    </submittedName>
</protein>
<organism evidence="3 4">
    <name type="scientific">Roseibium denhamense</name>
    <dbReference type="NCBI Taxonomy" id="76305"/>
    <lineage>
        <taxon>Bacteria</taxon>
        <taxon>Pseudomonadati</taxon>
        <taxon>Pseudomonadota</taxon>
        <taxon>Alphaproteobacteria</taxon>
        <taxon>Hyphomicrobiales</taxon>
        <taxon>Stappiaceae</taxon>
        <taxon>Roseibium</taxon>
    </lineage>
</organism>
<gene>
    <name evidence="3" type="ORF">SAMN06265374_4440</name>
</gene>
<dbReference type="Proteomes" id="UP001157914">
    <property type="component" value="Unassembled WGS sequence"/>
</dbReference>
<evidence type="ECO:0000256" key="1">
    <source>
        <dbReference type="SAM" id="MobiDB-lite"/>
    </source>
</evidence>
<dbReference type="Gene3D" id="1.10.472.20">
    <property type="entry name" value="Nitrile hydratase, beta subunit"/>
    <property type="match status" value="1"/>
</dbReference>
<dbReference type="EMBL" id="FXTT01000008">
    <property type="protein sequence ID" value="SMP37003.1"/>
    <property type="molecule type" value="Genomic_DNA"/>
</dbReference>
<sequence length="126" mass="13611">MNLPANFDALPGLDLDDKGAPVFSEPWQARVFAMTLQAHQAGAFTWAEWTRALGAELAKPGTGTQDETGYYGHWLAAFEALLSDKGVAAKNVLQETQEAWDRAAKATPHGEPIELFGKTPGPKTTE</sequence>
<evidence type="ECO:0000313" key="3">
    <source>
        <dbReference type="EMBL" id="SMP37003.1"/>
    </source>
</evidence>
<reference evidence="3 4" key="1">
    <citation type="submission" date="2017-05" db="EMBL/GenBank/DDBJ databases">
        <authorList>
            <person name="Varghese N."/>
            <person name="Submissions S."/>
        </authorList>
    </citation>
    <scope>NUCLEOTIDE SEQUENCE [LARGE SCALE GENOMIC DNA]</scope>
    <source>
        <strain evidence="3 4">DSM 15949</strain>
    </source>
</reference>
<feature type="domain" description="Nitrile hydratase beta subunit-like N-terminal" evidence="2">
    <location>
        <begin position="20"/>
        <end position="104"/>
    </location>
</feature>
<name>A0ABY1PNU0_9HYPH</name>
<dbReference type="NCBIfam" id="TIGR03889">
    <property type="entry name" value="nitrile_acc"/>
    <property type="match status" value="1"/>
</dbReference>
<evidence type="ECO:0000313" key="4">
    <source>
        <dbReference type="Proteomes" id="UP001157914"/>
    </source>
</evidence>
<feature type="region of interest" description="Disordered" evidence="1">
    <location>
        <begin position="103"/>
        <end position="126"/>
    </location>
</feature>
<dbReference type="InterPro" id="IPR008990">
    <property type="entry name" value="Elect_transpt_acc-like_dom_sf"/>
</dbReference>
<dbReference type="SUPFAM" id="SSF50090">
    <property type="entry name" value="Electron transport accessory proteins"/>
    <property type="match status" value="1"/>
</dbReference>
<dbReference type="InterPro" id="IPR023808">
    <property type="entry name" value="Nitrile_Hydratase_acc_put"/>
</dbReference>
<dbReference type="InterPro" id="IPR049054">
    <property type="entry name" value="CN_hydtase_beta-like_N"/>
</dbReference>